<evidence type="ECO:0000313" key="1">
    <source>
        <dbReference type="EMBL" id="GBN62227.1"/>
    </source>
</evidence>
<name>A0A4Y2QDK9_ARAVE</name>
<organism evidence="2 3">
    <name type="scientific">Araneus ventricosus</name>
    <name type="common">Orbweaver spider</name>
    <name type="synonym">Epeira ventricosa</name>
    <dbReference type="NCBI Taxonomy" id="182803"/>
    <lineage>
        <taxon>Eukaryota</taxon>
        <taxon>Metazoa</taxon>
        <taxon>Ecdysozoa</taxon>
        <taxon>Arthropoda</taxon>
        <taxon>Chelicerata</taxon>
        <taxon>Arachnida</taxon>
        <taxon>Araneae</taxon>
        <taxon>Araneomorphae</taxon>
        <taxon>Entelegynae</taxon>
        <taxon>Araneoidea</taxon>
        <taxon>Araneidae</taxon>
        <taxon>Araneus</taxon>
    </lineage>
</organism>
<dbReference type="AlphaFoldDB" id="A0A4Y2QDK9"/>
<gene>
    <name evidence="1" type="ORF">AVEN_120352_1</name>
    <name evidence="2" type="ORF">AVEN_266105_1</name>
</gene>
<dbReference type="Proteomes" id="UP000499080">
    <property type="component" value="Unassembled WGS sequence"/>
</dbReference>
<keyword evidence="3" id="KW-1185">Reference proteome</keyword>
<sequence>MFQSERVVIPQEKMHGTVLWAEPGDTSSHFHPGNAIRKQASIRRLPRRSTTTPLLIGWCAGLIDSARFLFPHRTSSFVRCNRAFHLQAYISVCVHHRLSGLSHGMVWPRNMNRRKKRYGFYPLPVLLTSVMHELIDRCVLCRRIACCRQAGCWKFSWFPYKQSANVDKFSRTSSRKKTYSHILEQVILLPPVLPRIRHLAKVTFLYFYQLSTCRFFSAFISIKYRTGIRITINCHRQWPEANPPACLHAIVTEPTTITDLKARIATASDMLQKVWQELRSKLVVCRVRIGEHIEPLSCLRSKLERTITPRSAYFSNKYGNYL</sequence>
<dbReference type="EMBL" id="BGPR01013795">
    <property type="protein sequence ID" value="GBN62275.1"/>
    <property type="molecule type" value="Genomic_DNA"/>
</dbReference>
<evidence type="ECO:0000313" key="2">
    <source>
        <dbReference type="EMBL" id="GBN62275.1"/>
    </source>
</evidence>
<comment type="caution">
    <text evidence="2">The sequence shown here is derived from an EMBL/GenBank/DDBJ whole genome shotgun (WGS) entry which is preliminary data.</text>
</comment>
<accession>A0A4Y2QDK9</accession>
<protein>
    <submittedName>
        <fullName evidence="2">Uncharacterized protein</fullName>
    </submittedName>
</protein>
<reference evidence="2 3" key="1">
    <citation type="journal article" date="2019" name="Sci. Rep.">
        <title>Orb-weaving spider Araneus ventricosus genome elucidates the spidroin gene catalogue.</title>
        <authorList>
            <person name="Kono N."/>
            <person name="Nakamura H."/>
            <person name="Ohtoshi R."/>
            <person name="Moran D.A.P."/>
            <person name="Shinohara A."/>
            <person name="Yoshida Y."/>
            <person name="Fujiwara M."/>
            <person name="Mori M."/>
            <person name="Tomita M."/>
            <person name="Arakawa K."/>
        </authorList>
    </citation>
    <scope>NUCLEOTIDE SEQUENCE [LARGE SCALE GENOMIC DNA]</scope>
</reference>
<evidence type="ECO:0000313" key="3">
    <source>
        <dbReference type="Proteomes" id="UP000499080"/>
    </source>
</evidence>
<proteinExistence type="predicted"/>
<dbReference type="EMBL" id="BGPR01013787">
    <property type="protein sequence ID" value="GBN62227.1"/>
    <property type="molecule type" value="Genomic_DNA"/>
</dbReference>